<dbReference type="Proteomes" id="UP000490535">
    <property type="component" value="Unassembled WGS sequence"/>
</dbReference>
<dbReference type="AlphaFoldDB" id="A0A833PBV1"/>
<gene>
    <name evidence="1" type="ORF">GAK29_04062</name>
</gene>
<evidence type="ECO:0000313" key="2">
    <source>
        <dbReference type="Proteomes" id="UP000490535"/>
    </source>
</evidence>
<organism evidence="1 2">
    <name type="scientific">Acinetobacter bereziniae</name>
    <name type="common">Acinetobacter genomosp. 10</name>
    <dbReference type="NCBI Taxonomy" id="106648"/>
    <lineage>
        <taxon>Bacteria</taxon>
        <taxon>Pseudomonadati</taxon>
        <taxon>Pseudomonadota</taxon>
        <taxon>Gammaproteobacteria</taxon>
        <taxon>Moraxellales</taxon>
        <taxon>Moraxellaceae</taxon>
        <taxon>Acinetobacter</taxon>
    </lineage>
</organism>
<protein>
    <submittedName>
        <fullName evidence="1">Uncharacterized protein</fullName>
    </submittedName>
</protein>
<proteinExistence type="predicted"/>
<name>A0A833PBV1_ACIBZ</name>
<evidence type="ECO:0000313" key="1">
    <source>
        <dbReference type="EMBL" id="KAF1018960.1"/>
    </source>
</evidence>
<sequence length="66" mass="7108">MLTVLPLTDVFKLLPVYEPAVEPVPVIFRVEPSLFAEVPVLPAKVMAFVISLFKLVKAAGTVLTAA</sequence>
<comment type="caution">
    <text evidence="1">The sequence shown here is derived from an EMBL/GenBank/DDBJ whole genome shotgun (WGS) entry which is preliminary data.</text>
</comment>
<reference evidence="2" key="1">
    <citation type="journal article" date="2020" name="MBio">
        <title>Horizontal gene transfer to a defensive symbiont with a reduced genome amongst a multipartite beetle microbiome.</title>
        <authorList>
            <person name="Waterworth S.C."/>
            <person name="Florez L.V."/>
            <person name="Rees E.R."/>
            <person name="Hertweck C."/>
            <person name="Kaltenpoth M."/>
            <person name="Kwan J.C."/>
        </authorList>
    </citation>
    <scope>NUCLEOTIDE SEQUENCE [LARGE SCALE GENOMIC DNA]</scope>
</reference>
<dbReference type="EMBL" id="WNDP01000156">
    <property type="protein sequence ID" value="KAF1018960.1"/>
    <property type="molecule type" value="Genomic_DNA"/>
</dbReference>
<accession>A0A833PBV1</accession>